<organism evidence="1 2">
    <name type="scientific">Lepagella muris</name>
    <dbReference type="NCBI Taxonomy" id="3032870"/>
    <lineage>
        <taxon>Bacteria</taxon>
        <taxon>Pseudomonadati</taxon>
        <taxon>Bacteroidota</taxon>
        <taxon>Bacteroidia</taxon>
        <taxon>Bacteroidales</taxon>
        <taxon>Muribaculaceae</taxon>
        <taxon>Lepagella</taxon>
    </lineage>
</organism>
<dbReference type="EMBL" id="SRYB01000017">
    <property type="protein sequence ID" value="TGY78085.1"/>
    <property type="molecule type" value="Genomic_DNA"/>
</dbReference>
<reference evidence="1" key="1">
    <citation type="submission" date="2019-04" db="EMBL/GenBank/DDBJ databases">
        <title>Microbes associate with the intestines of laboratory mice.</title>
        <authorList>
            <person name="Navarre W."/>
            <person name="Wong E."/>
            <person name="Huang K."/>
            <person name="Tropini C."/>
            <person name="Ng K."/>
            <person name="Yu B."/>
        </authorList>
    </citation>
    <scope>NUCLEOTIDE SEQUENCE</scope>
    <source>
        <strain evidence="1">NM04_E33</strain>
    </source>
</reference>
<proteinExistence type="predicted"/>
<name>A0AC61RJI5_9BACT</name>
<protein>
    <submittedName>
        <fullName evidence="1">Peptidylprolyl isomerase</fullName>
    </submittedName>
</protein>
<evidence type="ECO:0000313" key="1">
    <source>
        <dbReference type="EMBL" id="TGY78085.1"/>
    </source>
</evidence>
<keyword evidence="2" id="KW-1185">Reference proteome</keyword>
<gene>
    <name evidence="1" type="ORF">E5331_12095</name>
</gene>
<keyword evidence="1" id="KW-0413">Isomerase</keyword>
<sequence>MKKIFTVVAALIFCVATACSQTRMNNTNEEVPDSVLADRNDALVELKTTMGDITVELYNDTPLHRDNFLKLVGEGVYDGVLFHRVIDEFMVQTGDPESKDAKPGARLGSGDLGYTVEAEIVYPKHYHKYGALAAARTGDAMNPEKRSSGSQFYIVTGTKMSERQFEMMMERKRGKEMQDYFQKLALQHRDSIMALQNAGDNEKLEALRQQLIKETEDNVAHEELPAEMKADYSRVGGTPHLDGGYTVFGQVVKGMDVVEKIQKVETDPSDRPKEDIRIISAKVLKKNN</sequence>
<comment type="caution">
    <text evidence="1">The sequence shown here is derived from an EMBL/GenBank/DDBJ whole genome shotgun (WGS) entry which is preliminary data.</text>
</comment>
<dbReference type="Proteomes" id="UP000306319">
    <property type="component" value="Unassembled WGS sequence"/>
</dbReference>
<evidence type="ECO:0000313" key="2">
    <source>
        <dbReference type="Proteomes" id="UP000306319"/>
    </source>
</evidence>
<accession>A0AC61RJI5</accession>